<dbReference type="Gene3D" id="1.25.40.10">
    <property type="entry name" value="Tetratricopeptide repeat domain"/>
    <property type="match status" value="1"/>
</dbReference>
<dbReference type="InterPro" id="IPR011990">
    <property type="entry name" value="TPR-like_helical_dom_sf"/>
</dbReference>
<dbReference type="GO" id="GO:0005871">
    <property type="term" value="C:kinesin complex"/>
    <property type="evidence" value="ECO:0007669"/>
    <property type="project" value="UniProtKB-UniRule"/>
</dbReference>
<dbReference type="Proteomes" id="UP000681722">
    <property type="component" value="Unassembled WGS sequence"/>
</dbReference>
<dbReference type="InterPro" id="IPR019734">
    <property type="entry name" value="TPR_rpt"/>
</dbReference>
<evidence type="ECO:0000313" key="14">
    <source>
        <dbReference type="Proteomes" id="UP000663829"/>
    </source>
</evidence>
<proteinExistence type="inferred from homology"/>
<evidence type="ECO:0000313" key="12">
    <source>
        <dbReference type="EMBL" id="CAF1264901.1"/>
    </source>
</evidence>
<protein>
    <recommendedName>
        <fullName evidence="10">Kinesin light chain</fullName>
    </recommendedName>
</protein>
<reference evidence="12" key="1">
    <citation type="submission" date="2021-02" db="EMBL/GenBank/DDBJ databases">
        <authorList>
            <person name="Nowell W R."/>
        </authorList>
    </citation>
    <scope>NUCLEOTIDE SEQUENCE</scope>
</reference>
<name>A0A815B6D2_9BILA</name>
<dbReference type="GO" id="GO:0019894">
    <property type="term" value="F:kinesin binding"/>
    <property type="evidence" value="ECO:0007669"/>
    <property type="project" value="TreeGrafter"/>
</dbReference>
<dbReference type="OrthoDB" id="413723at2759"/>
<comment type="subunit">
    <text evidence="10">Oligomeric complex composed of two heavy chains and two light chains.</text>
</comment>
<dbReference type="PANTHER" id="PTHR45783">
    <property type="entry name" value="KINESIN LIGHT CHAIN"/>
    <property type="match status" value="1"/>
</dbReference>
<keyword evidence="3 10" id="KW-0963">Cytoplasm</keyword>
<keyword evidence="7 11" id="KW-0175">Coiled coil</keyword>
<dbReference type="GO" id="GO:0007018">
    <property type="term" value="P:microtubule-based movement"/>
    <property type="evidence" value="ECO:0007669"/>
    <property type="project" value="TreeGrafter"/>
</dbReference>
<keyword evidence="14" id="KW-1185">Reference proteome</keyword>
<dbReference type="EMBL" id="CAJNOQ010010943">
    <property type="protein sequence ID" value="CAF1264901.1"/>
    <property type="molecule type" value="Genomic_DNA"/>
</dbReference>
<evidence type="ECO:0000256" key="4">
    <source>
        <dbReference type="ARBA" id="ARBA00022701"/>
    </source>
</evidence>
<comment type="subcellular location">
    <subcellularLocation>
        <location evidence="1 10">Cytoplasm</location>
        <location evidence="1 10">Cytoskeleton</location>
    </subcellularLocation>
</comment>
<evidence type="ECO:0000256" key="1">
    <source>
        <dbReference type="ARBA" id="ARBA00004245"/>
    </source>
</evidence>
<evidence type="ECO:0000256" key="5">
    <source>
        <dbReference type="ARBA" id="ARBA00022737"/>
    </source>
</evidence>
<dbReference type="PRINTS" id="PR00381">
    <property type="entry name" value="KINESINLIGHT"/>
</dbReference>
<keyword evidence="4 10" id="KW-0493">Microtubule</keyword>
<evidence type="ECO:0000256" key="2">
    <source>
        <dbReference type="ARBA" id="ARBA00009622"/>
    </source>
</evidence>
<evidence type="ECO:0000256" key="3">
    <source>
        <dbReference type="ARBA" id="ARBA00022490"/>
    </source>
</evidence>
<accession>A0A815B6D2</accession>
<comment type="similarity">
    <text evidence="2 10">Belongs to the kinesin light chain family.</text>
</comment>
<dbReference type="Pfam" id="PF13181">
    <property type="entry name" value="TPR_8"/>
    <property type="match status" value="1"/>
</dbReference>
<organism evidence="12 14">
    <name type="scientific">Didymodactylos carnosus</name>
    <dbReference type="NCBI Taxonomy" id="1234261"/>
    <lineage>
        <taxon>Eukaryota</taxon>
        <taxon>Metazoa</taxon>
        <taxon>Spiralia</taxon>
        <taxon>Gnathifera</taxon>
        <taxon>Rotifera</taxon>
        <taxon>Eurotatoria</taxon>
        <taxon>Bdelloidea</taxon>
        <taxon>Philodinida</taxon>
        <taxon>Philodinidae</taxon>
        <taxon>Didymodactylos</taxon>
    </lineage>
</organism>
<dbReference type="EMBL" id="CAJOBC010020439">
    <property type="protein sequence ID" value="CAF4046519.1"/>
    <property type="molecule type" value="Genomic_DNA"/>
</dbReference>
<evidence type="ECO:0000256" key="11">
    <source>
        <dbReference type="SAM" id="Coils"/>
    </source>
</evidence>
<keyword evidence="8 10" id="KW-0505">Motor protein</keyword>
<sequence length="436" mass="50291">MAENNLLQSTKCLLKDLDAIKNNVTFTSASSEQSVISSKSMELIELSIDEARLMMEFSDYLQKFEMEKHQLQKEVKRLYKENSFLRDELKRTTKNLSTYEQMNSEHIVEIEHLKFLHDVNKYDTSVESLEDEDVNDLFPSSTPATDDDNYPLADVSMITSESAISPSSLSDEFVPSRAQTIRSLVLQYASKQRYEVAIPLCKQTIQDLERTVGHYHENVATMLTTLAFVYHDQSNYQEAVSLLEDVLSIRIKLYGNEHLLVAQTLNNLAVLFSKRQKFKEAESLCKRSLAIKEQHYGCDHVEISKLLNNLALLCKNLDKYDDAELYYKRSIDILTKQLGEHNLSVIKTKNNLASIYLKDTKQYKEAEKIYKNILAYSIVQELPHNLITMILKNLSLTYRRQDKCDLADTLDVCALKMKKHLDPIFVQTLNVIQQTD</sequence>
<dbReference type="InterPro" id="IPR002151">
    <property type="entry name" value="Kinesin_light"/>
</dbReference>
<dbReference type="SMART" id="SM00028">
    <property type="entry name" value="TPR"/>
    <property type="match status" value="4"/>
</dbReference>
<dbReference type="SUPFAM" id="SSF48452">
    <property type="entry name" value="TPR-like"/>
    <property type="match status" value="1"/>
</dbReference>
<keyword evidence="6" id="KW-0802">TPR repeat</keyword>
<evidence type="ECO:0000256" key="9">
    <source>
        <dbReference type="ARBA" id="ARBA00023212"/>
    </source>
</evidence>
<keyword evidence="5" id="KW-0677">Repeat</keyword>
<gene>
    <name evidence="12" type="ORF">GPM918_LOCUS26792</name>
    <name evidence="13" type="ORF">SRO942_LOCUS27006</name>
</gene>
<feature type="coiled-coil region" evidence="11">
    <location>
        <begin position="61"/>
        <end position="102"/>
    </location>
</feature>
<comment type="function">
    <text evidence="10">Kinesin is a microtubule-associated force-producing protein that play a role in organelle transport.</text>
</comment>
<evidence type="ECO:0000256" key="7">
    <source>
        <dbReference type="ARBA" id="ARBA00023054"/>
    </source>
</evidence>
<dbReference type="GO" id="GO:0005737">
    <property type="term" value="C:cytoplasm"/>
    <property type="evidence" value="ECO:0007669"/>
    <property type="project" value="TreeGrafter"/>
</dbReference>
<keyword evidence="9 10" id="KW-0206">Cytoskeleton</keyword>
<evidence type="ECO:0000256" key="10">
    <source>
        <dbReference type="RuleBase" id="RU367020"/>
    </source>
</evidence>
<dbReference type="PANTHER" id="PTHR45783:SF3">
    <property type="entry name" value="KINESIN LIGHT CHAIN"/>
    <property type="match status" value="1"/>
</dbReference>
<dbReference type="AlphaFoldDB" id="A0A815B6D2"/>
<evidence type="ECO:0000256" key="6">
    <source>
        <dbReference type="ARBA" id="ARBA00022803"/>
    </source>
</evidence>
<dbReference type="GO" id="GO:0005874">
    <property type="term" value="C:microtubule"/>
    <property type="evidence" value="ECO:0007669"/>
    <property type="project" value="UniProtKB-UniRule"/>
</dbReference>
<dbReference type="Proteomes" id="UP000663829">
    <property type="component" value="Unassembled WGS sequence"/>
</dbReference>
<dbReference type="Pfam" id="PF13424">
    <property type="entry name" value="TPR_12"/>
    <property type="match status" value="1"/>
</dbReference>
<evidence type="ECO:0000313" key="13">
    <source>
        <dbReference type="EMBL" id="CAF4046519.1"/>
    </source>
</evidence>
<evidence type="ECO:0000256" key="8">
    <source>
        <dbReference type="ARBA" id="ARBA00023175"/>
    </source>
</evidence>
<comment type="caution">
    <text evidence="12">The sequence shown here is derived from an EMBL/GenBank/DDBJ whole genome shotgun (WGS) entry which is preliminary data.</text>
</comment>